<sequence length="291" mass="31929">MRIRKNAKISALLYTNSNLSSVADQCMLQKNLCQLNQSPWDIITFPSSDSSSSFYRFDDNEVNCNVNVAGNGSSIDSIGGFESMASKTSGLGENDNVNGRDNGYEENLGFKEEGGTSEIQEEIKLCGMSDEKGWQCGSVVKNGNTMCDHHITKLQDQAVWTTKKKSGPGSGLTTGARPRRPKKRPTTDPHEFYYYSGFGPSWGKKRGSTCTTLNVGNKAASVASNSNTSSISGDVDLQEEMGKRFEPDTSKVEPVALGNYLDDEDEEIEKVFIGKKRGRKPIKERSLKSLM</sequence>
<dbReference type="Gramene" id="mRNA:HanXRQr2_Chr04g0183511">
    <property type="protein sequence ID" value="mRNA:HanXRQr2_Chr04g0183511"/>
    <property type="gene ID" value="HanXRQr2_Chr04g0183511"/>
</dbReference>
<dbReference type="AlphaFoldDB" id="A0A9K3NTR0"/>
<gene>
    <name evidence="5" type="ORF">HanXRQr2_Chr04g0183511</name>
</gene>
<accession>A0A9K3NTR0</accession>
<dbReference type="PROSITE" id="PS51667">
    <property type="entry name" value="WRC"/>
    <property type="match status" value="1"/>
</dbReference>
<keyword evidence="1" id="KW-0539">Nucleus</keyword>
<reference evidence="5" key="1">
    <citation type="journal article" date="2017" name="Nature">
        <title>The sunflower genome provides insights into oil metabolism, flowering and Asterid evolution.</title>
        <authorList>
            <person name="Badouin H."/>
            <person name="Gouzy J."/>
            <person name="Grassa C.J."/>
            <person name="Murat F."/>
            <person name="Staton S.E."/>
            <person name="Cottret L."/>
            <person name="Lelandais-Briere C."/>
            <person name="Owens G.L."/>
            <person name="Carrere S."/>
            <person name="Mayjonade B."/>
            <person name="Legrand L."/>
            <person name="Gill N."/>
            <person name="Kane N.C."/>
            <person name="Bowers J.E."/>
            <person name="Hubner S."/>
            <person name="Bellec A."/>
            <person name="Berard A."/>
            <person name="Berges H."/>
            <person name="Blanchet N."/>
            <person name="Boniface M.C."/>
            <person name="Brunel D."/>
            <person name="Catrice O."/>
            <person name="Chaidir N."/>
            <person name="Claudel C."/>
            <person name="Donnadieu C."/>
            <person name="Faraut T."/>
            <person name="Fievet G."/>
            <person name="Helmstetter N."/>
            <person name="King M."/>
            <person name="Knapp S.J."/>
            <person name="Lai Z."/>
            <person name="Le Paslier M.C."/>
            <person name="Lippi Y."/>
            <person name="Lorenzon L."/>
            <person name="Mandel J.R."/>
            <person name="Marage G."/>
            <person name="Marchand G."/>
            <person name="Marquand E."/>
            <person name="Bret-Mestries E."/>
            <person name="Morien E."/>
            <person name="Nambeesan S."/>
            <person name="Nguyen T."/>
            <person name="Pegot-Espagnet P."/>
            <person name="Pouilly N."/>
            <person name="Raftis F."/>
            <person name="Sallet E."/>
            <person name="Schiex T."/>
            <person name="Thomas J."/>
            <person name="Vandecasteele C."/>
            <person name="Vares D."/>
            <person name="Vear F."/>
            <person name="Vautrin S."/>
            <person name="Crespi M."/>
            <person name="Mangin B."/>
            <person name="Burke J.M."/>
            <person name="Salse J."/>
            <person name="Munos S."/>
            <person name="Vincourt P."/>
            <person name="Rieseberg L.H."/>
            <person name="Langlade N.B."/>
        </authorList>
    </citation>
    <scope>NUCLEOTIDE SEQUENCE</scope>
    <source>
        <tissue evidence="5">Leaves</tissue>
    </source>
</reference>
<comment type="caution">
    <text evidence="2">Lacks conserved residue(s) required for the propagation of feature annotation.</text>
</comment>
<evidence type="ECO:0000256" key="1">
    <source>
        <dbReference type="ARBA" id="ARBA00023242"/>
    </source>
</evidence>
<keyword evidence="6" id="KW-1185">Reference proteome</keyword>
<dbReference type="PANTHER" id="PTHR34680">
    <property type="entry name" value="EXPRESSED PROTEIN"/>
    <property type="match status" value="1"/>
</dbReference>
<name>A0A9K3NTR0_HELAN</name>
<evidence type="ECO:0000256" key="3">
    <source>
        <dbReference type="SAM" id="MobiDB-lite"/>
    </source>
</evidence>
<evidence type="ECO:0000259" key="4">
    <source>
        <dbReference type="PROSITE" id="PS51667"/>
    </source>
</evidence>
<dbReference type="PANTHER" id="PTHR34680:SF3">
    <property type="entry name" value="EXPRESSED PROTEIN"/>
    <property type="match status" value="1"/>
</dbReference>
<dbReference type="Proteomes" id="UP000215914">
    <property type="component" value="Unassembled WGS sequence"/>
</dbReference>
<evidence type="ECO:0000256" key="2">
    <source>
        <dbReference type="PROSITE-ProRule" id="PRU01002"/>
    </source>
</evidence>
<dbReference type="OrthoDB" id="1927437at2759"/>
<dbReference type="InterPro" id="IPR014977">
    <property type="entry name" value="WRC_dom"/>
</dbReference>
<feature type="domain" description="WRC" evidence="4">
    <location>
        <begin position="120"/>
        <end position="166"/>
    </location>
</feature>
<protein>
    <submittedName>
        <fullName evidence="5">Transcription factor interactor and regulator C3H-WRC/GRF family</fullName>
    </submittedName>
</protein>
<evidence type="ECO:0000313" key="6">
    <source>
        <dbReference type="Proteomes" id="UP000215914"/>
    </source>
</evidence>
<reference evidence="5" key="2">
    <citation type="submission" date="2020-06" db="EMBL/GenBank/DDBJ databases">
        <title>Helianthus annuus Genome sequencing and assembly Release 2.</title>
        <authorList>
            <person name="Gouzy J."/>
            <person name="Langlade N."/>
            <person name="Munos S."/>
        </authorList>
    </citation>
    <scope>NUCLEOTIDE SEQUENCE</scope>
    <source>
        <tissue evidence="5">Leaves</tissue>
    </source>
</reference>
<feature type="region of interest" description="Disordered" evidence="3">
    <location>
        <begin position="161"/>
        <end position="188"/>
    </location>
</feature>
<evidence type="ECO:0000313" key="5">
    <source>
        <dbReference type="EMBL" id="KAF5811625.1"/>
    </source>
</evidence>
<dbReference type="EMBL" id="MNCJ02000319">
    <property type="protein sequence ID" value="KAF5811625.1"/>
    <property type="molecule type" value="Genomic_DNA"/>
</dbReference>
<organism evidence="5 6">
    <name type="scientific">Helianthus annuus</name>
    <name type="common">Common sunflower</name>
    <dbReference type="NCBI Taxonomy" id="4232"/>
    <lineage>
        <taxon>Eukaryota</taxon>
        <taxon>Viridiplantae</taxon>
        <taxon>Streptophyta</taxon>
        <taxon>Embryophyta</taxon>
        <taxon>Tracheophyta</taxon>
        <taxon>Spermatophyta</taxon>
        <taxon>Magnoliopsida</taxon>
        <taxon>eudicotyledons</taxon>
        <taxon>Gunneridae</taxon>
        <taxon>Pentapetalae</taxon>
        <taxon>asterids</taxon>
        <taxon>campanulids</taxon>
        <taxon>Asterales</taxon>
        <taxon>Asteraceae</taxon>
        <taxon>Asteroideae</taxon>
        <taxon>Heliantheae alliance</taxon>
        <taxon>Heliantheae</taxon>
        <taxon>Helianthus</taxon>
    </lineage>
</organism>
<comment type="caution">
    <text evidence="5">The sequence shown here is derived from an EMBL/GenBank/DDBJ whole genome shotgun (WGS) entry which is preliminary data.</text>
</comment>
<proteinExistence type="predicted"/>